<comment type="catalytic activity">
    <reaction evidence="7">
        <text>[protein]-L-isoaspartate + S-adenosyl-L-methionine = [protein]-L-isoaspartate alpha-methyl ester + S-adenosyl-L-homocysteine</text>
        <dbReference type="Rhea" id="RHEA:12705"/>
        <dbReference type="Rhea" id="RHEA-COMP:12143"/>
        <dbReference type="Rhea" id="RHEA-COMP:12144"/>
        <dbReference type="ChEBI" id="CHEBI:57856"/>
        <dbReference type="ChEBI" id="CHEBI:59789"/>
        <dbReference type="ChEBI" id="CHEBI:90596"/>
        <dbReference type="ChEBI" id="CHEBI:90598"/>
        <dbReference type="EC" id="2.1.1.77"/>
    </reaction>
</comment>
<feature type="active site" evidence="7">
    <location>
        <position position="60"/>
    </location>
</feature>
<dbReference type="Proteomes" id="UP001595799">
    <property type="component" value="Unassembled WGS sequence"/>
</dbReference>
<comment type="caution">
    <text evidence="8">The sequence shown here is derived from an EMBL/GenBank/DDBJ whole genome shotgun (WGS) entry which is preliminary data.</text>
</comment>
<dbReference type="HAMAP" id="MF_00090">
    <property type="entry name" value="PIMT"/>
    <property type="match status" value="1"/>
</dbReference>
<evidence type="ECO:0000313" key="9">
    <source>
        <dbReference type="Proteomes" id="UP001595799"/>
    </source>
</evidence>
<dbReference type="NCBIfam" id="TIGR00080">
    <property type="entry name" value="pimt"/>
    <property type="match status" value="1"/>
</dbReference>
<evidence type="ECO:0000256" key="7">
    <source>
        <dbReference type="HAMAP-Rule" id="MF_00090"/>
    </source>
</evidence>
<keyword evidence="3 7" id="KW-0963">Cytoplasm</keyword>
<dbReference type="EMBL" id="JBHSCW010000003">
    <property type="protein sequence ID" value="MFC4351302.1"/>
    <property type="molecule type" value="Genomic_DNA"/>
</dbReference>
<gene>
    <name evidence="7" type="primary">pcm</name>
    <name evidence="8" type="ORF">ACFOW6_07085</name>
</gene>
<evidence type="ECO:0000256" key="3">
    <source>
        <dbReference type="ARBA" id="ARBA00022490"/>
    </source>
</evidence>
<dbReference type="SUPFAM" id="SSF53335">
    <property type="entry name" value="S-adenosyl-L-methionine-dependent methyltransferases"/>
    <property type="match status" value="1"/>
</dbReference>
<dbReference type="GO" id="GO:0004719">
    <property type="term" value="F:protein-L-isoaspartate (D-aspartate) O-methyltransferase activity"/>
    <property type="evidence" value="ECO:0007669"/>
    <property type="project" value="UniProtKB-EC"/>
</dbReference>
<keyword evidence="9" id="KW-1185">Reference proteome</keyword>
<comment type="subcellular location">
    <subcellularLocation>
        <location evidence="1 7">Cytoplasm</location>
    </subcellularLocation>
</comment>
<dbReference type="RefSeq" id="WP_382421637.1">
    <property type="nucleotide sequence ID" value="NZ_JBHSCW010000003.1"/>
</dbReference>
<proteinExistence type="inferred from homology"/>
<evidence type="ECO:0000313" key="8">
    <source>
        <dbReference type="EMBL" id="MFC4351302.1"/>
    </source>
</evidence>
<comment type="function">
    <text evidence="7">Catalyzes the methyl esterification of L-isoaspartyl residues in peptides and proteins that result from spontaneous decomposition of normal L-aspartyl and L-asparaginyl residues. It plays a role in the repair and/or degradation of damaged proteins.</text>
</comment>
<protein>
    <recommendedName>
        <fullName evidence="7">Protein-L-isoaspartate O-methyltransferase</fullName>
        <ecNumber evidence="7">2.1.1.77</ecNumber>
    </recommendedName>
    <alternativeName>
        <fullName evidence="7">L-isoaspartyl protein carboxyl methyltransferase</fullName>
    </alternativeName>
    <alternativeName>
        <fullName evidence="7">Protein L-isoaspartyl methyltransferase</fullName>
    </alternativeName>
    <alternativeName>
        <fullName evidence="7">Protein-beta-aspartate methyltransferase</fullName>
        <shortName evidence="7">PIMT</shortName>
    </alternativeName>
</protein>
<name>A0ABV8UJD2_9PROT</name>
<keyword evidence="5 7" id="KW-0808">Transferase</keyword>
<dbReference type="EC" id="2.1.1.77" evidence="7"/>
<sequence>MSLAARKIRLLMQLRKAGINDTSVLSAIERVPREQFVPASFKDQAYENIALPIGQGQTLSQPEVVALMTQALEVTKRHTVLEIGTGSGYQACVLAHLARRVYTIERHKSLLDQAEERISELRLHNVMTRLGDGSRGWPEAREFDRIIVTCAAEFPPEPLLKQLGEGGAMILPVGGQGRTQELIRLKRVGEELQRTELGIVRFVPLVTEDTSGRGQRRTG</sequence>
<evidence type="ECO:0000256" key="4">
    <source>
        <dbReference type="ARBA" id="ARBA00022603"/>
    </source>
</evidence>
<dbReference type="Pfam" id="PF01135">
    <property type="entry name" value="PCMT"/>
    <property type="match status" value="1"/>
</dbReference>
<dbReference type="Gene3D" id="3.40.50.150">
    <property type="entry name" value="Vaccinia Virus protein VP39"/>
    <property type="match status" value="1"/>
</dbReference>
<reference evidence="9" key="1">
    <citation type="journal article" date="2019" name="Int. J. Syst. Evol. Microbiol.">
        <title>The Global Catalogue of Microorganisms (GCM) 10K type strain sequencing project: providing services to taxonomists for standard genome sequencing and annotation.</title>
        <authorList>
            <consortium name="The Broad Institute Genomics Platform"/>
            <consortium name="The Broad Institute Genome Sequencing Center for Infectious Disease"/>
            <person name="Wu L."/>
            <person name="Ma J."/>
        </authorList>
    </citation>
    <scope>NUCLEOTIDE SEQUENCE [LARGE SCALE GENOMIC DNA]</scope>
    <source>
        <strain evidence="9">CECT 8472</strain>
    </source>
</reference>
<comment type="similarity">
    <text evidence="2 7">Belongs to the methyltransferase superfamily. L-isoaspartyl/D-aspartyl protein methyltransferase family.</text>
</comment>
<dbReference type="PANTHER" id="PTHR11579">
    <property type="entry name" value="PROTEIN-L-ISOASPARTATE O-METHYLTRANSFERASE"/>
    <property type="match status" value="1"/>
</dbReference>
<accession>A0ABV8UJD2</accession>
<dbReference type="NCBIfam" id="NF001453">
    <property type="entry name" value="PRK00312.1"/>
    <property type="match status" value="1"/>
</dbReference>
<evidence type="ECO:0000256" key="2">
    <source>
        <dbReference type="ARBA" id="ARBA00005369"/>
    </source>
</evidence>
<dbReference type="GO" id="GO:0032259">
    <property type="term" value="P:methylation"/>
    <property type="evidence" value="ECO:0007669"/>
    <property type="project" value="UniProtKB-KW"/>
</dbReference>
<dbReference type="PANTHER" id="PTHR11579:SF0">
    <property type="entry name" value="PROTEIN-L-ISOASPARTATE(D-ASPARTATE) O-METHYLTRANSFERASE"/>
    <property type="match status" value="1"/>
</dbReference>
<evidence type="ECO:0000256" key="1">
    <source>
        <dbReference type="ARBA" id="ARBA00004496"/>
    </source>
</evidence>
<dbReference type="InterPro" id="IPR000682">
    <property type="entry name" value="PCMT"/>
</dbReference>
<dbReference type="InterPro" id="IPR029063">
    <property type="entry name" value="SAM-dependent_MTases_sf"/>
</dbReference>
<evidence type="ECO:0000256" key="5">
    <source>
        <dbReference type="ARBA" id="ARBA00022679"/>
    </source>
</evidence>
<evidence type="ECO:0000256" key="6">
    <source>
        <dbReference type="ARBA" id="ARBA00022691"/>
    </source>
</evidence>
<dbReference type="CDD" id="cd02440">
    <property type="entry name" value="AdoMet_MTases"/>
    <property type="match status" value="1"/>
</dbReference>
<organism evidence="8 9">
    <name type="scientific">Fodinicurvata halophila</name>
    <dbReference type="NCBI Taxonomy" id="1419723"/>
    <lineage>
        <taxon>Bacteria</taxon>
        <taxon>Pseudomonadati</taxon>
        <taxon>Pseudomonadota</taxon>
        <taxon>Alphaproteobacteria</taxon>
        <taxon>Rhodospirillales</taxon>
        <taxon>Rhodovibrionaceae</taxon>
        <taxon>Fodinicurvata</taxon>
    </lineage>
</organism>
<keyword evidence="6 7" id="KW-0949">S-adenosyl-L-methionine</keyword>
<keyword evidence="4 7" id="KW-0489">Methyltransferase</keyword>